<reference evidence="1 2" key="1">
    <citation type="submission" date="2011-11" db="EMBL/GenBank/DDBJ databases">
        <title>Improved High-Quality Draft sequence of Beggiatoa alba B18lD.</title>
        <authorList>
            <consortium name="US DOE Joint Genome Institute"/>
            <person name="Lucas S."/>
            <person name="Han J."/>
            <person name="Lapidus A."/>
            <person name="Cheng J.-F."/>
            <person name="Goodwin L."/>
            <person name="Pitluck S."/>
            <person name="Peters L."/>
            <person name="Mikhailova N."/>
            <person name="Held B."/>
            <person name="Detter J.C."/>
            <person name="Han C."/>
            <person name="Tapia R."/>
            <person name="Land M."/>
            <person name="Hauser L."/>
            <person name="Kyrpides N."/>
            <person name="Ivanova N."/>
            <person name="Pagani I."/>
            <person name="Samuel K."/>
            <person name="Teske A."/>
            <person name="Mueller J."/>
            <person name="Woyke T."/>
        </authorList>
    </citation>
    <scope>NUCLEOTIDE SEQUENCE [LARGE SCALE GENOMIC DNA]</scope>
    <source>
        <strain evidence="1 2">B18LD</strain>
    </source>
</reference>
<dbReference type="RefSeq" id="WP_002692211.1">
    <property type="nucleotide sequence ID" value="NZ_JH600070.1"/>
</dbReference>
<dbReference type="EMBL" id="JH600070">
    <property type="protein sequence ID" value="EIJ44284.1"/>
    <property type="molecule type" value="Genomic_DNA"/>
</dbReference>
<dbReference type="OrthoDB" id="5793250at2"/>
<dbReference type="PROSITE" id="PS51257">
    <property type="entry name" value="PROKAR_LIPOPROTEIN"/>
    <property type="match status" value="1"/>
</dbReference>
<keyword evidence="2" id="KW-1185">Reference proteome</keyword>
<name>I3CKZ1_9GAMM</name>
<evidence type="ECO:0008006" key="3">
    <source>
        <dbReference type="Google" id="ProtNLM"/>
    </source>
</evidence>
<dbReference type="SUPFAM" id="SSF49373">
    <property type="entry name" value="Invasin/intimin cell-adhesion fragments"/>
    <property type="match status" value="1"/>
</dbReference>
<accession>I3CKZ1</accession>
<sequence length="378" mass="41960">MRKSLYWLGFSINLYAITACTDTTSTTTQIHVDIPALSATISTPLHLNLGQGVELRIHLNDAEGHPQAEKVLQVRSKIGNYIGDETPITNAMGDAYVMILANKQGTDTLQIQDQQGSQREIVIQVEKSQATTDSNNTHVIPPPASGLHVEVPNLRGWGQISIIQTSLGDNVELQVNYLNDKGEPESGQVLQLSSRQGNHLSDNQITTDHNGQAEAVFLATIVGRDVLTISTPEQDKTAKLYFNIQDLDQENTPLLPIEPLTEQAGIVSWKTLSQVQIEDTQIRFNPDIQALNTKTITIEGFMTPLENNEIQKHFLLSALPPTCFYCLPDSNEGIIEIHSMDGIPYTFRPLRLQGIFNLTPNNDSGFFYQLDHAQRLPR</sequence>
<dbReference type="HOGENOM" id="CLU_730886_0_0_6"/>
<gene>
    <name evidence="1" type="ORF">BegalDRAFT_3470</name>
</gene>
<dbReference type="InterPro" id="IPR008964">
    <property type="entry name" value="Invasin/intimin_cell_adhesion"/>
</dbReference>
<evidence type="ECO:0000313" key="1">
    <source>
        <dbReference type="EMBL" id="EIJ44284.1"/>
    </source>
</evidence>
<dbReference type="AlphaFoldDB" id="I3CKZ1"/>
<dbReference type="eggNOG" id="COG3495">
    <property type="taxonomic scope" value="Bacteria"/>
</dbReference>
<dbReference type="STRING" id="395493.BegalDRAFT_3470"/>
<proteinExistence type="predicted"/>
<protein>
    <recommendedName>
        <fullName evidence="3">Big-1 domain-containing protein</fullName>
    </recommendedName>
</protein>
<evidence type="ECO:0000313" key="2">
    <source>
        <dbReference type="Proteomes" id="UP000005744"/>
    </source>
</evidence>
<dbReference type="Gene3D" id="2.40.50.870">
    <property type="entry name" value="Protein of unknown function (DUF3299)"/>
    <property type="match status" value="1"/>
</dbReference>
<organism evidence="1 2">
    <name type="scientific">Beggiatoa alba B18LD</name>
    <dbReference type="NCBI Taxonomy" id="395493"/>
    <lineage>
        <taxon>Bacteria</taxon>
        <taxon>Pseudomonadati</taxon>
        <taxon>Pseudomonadota</taxon>
        <taxon>Gammaproteobacteria</taxon>
        <taxon>Thiotrichales</taxon>
        <taxon>Thiotrichaceae</taxon>
        <taxon>Beggiatoa</taxon>
    </lineage>
</organism>
<dbReference type="Proteomes" id="UP000005744">
    <property type="component" value="Unassembled WGS sequence"/>
</dbReference>